<dbReference type="PROSITE" id="PS00198">
    <property type="entry name" value="4FE4S_FER_1"/>
    <property type="match status" value="2"/>
</dbReference>
<dbReference type="RefSeq" id="WP_035388943.1">
    <property type="nucleotide sequence ID" value="NZ_JQKF01000008.1"/>
</dbReference>
<dbReference type="PANTHER" id="PTHR43255">
    <property type="entry name" value="IRON-SULFUR-BINDING OXIDOREDUCTASE FADF-RELATED-RELATED"/>
    <property type="match status" value="1"/>
</dbReference>
<evidence type="ECO:0000256" key="1">
    <source>
        <dbReference type="ARBA" id="ARBA00022485"/>
    </source>
</evidence>
<proteinExistence type="predicted"/>
<dbReference type="GO" id="GO:0005886">
    <property type="term" value="C:plasma membrane"/>
    <property type="evidence" value="ECO:0007669"/>
    <property type="project" value="TreeGrafter"/>
</dbReference>
<comment type="caution">
    <text evidence="8">The sequence shown here is derived from an EMBL/GenBank/DDBJ whole genome shotgun (WGS) entry which is preliminary data.</text>
</comment>
<feature type="domain" description="4Fe-4S ferredoxin-type" evidence="7">
    <location>
        <begin position="387"/>
        <end position="418"/>
    </location>
</feature>
<dbReference type="Gene3D" id="1.20.950.20">
    <property type="entry name" value="Transmembrane di-heme cytochromes, Chain C"/>
    <property type="match status" value="1"/>
</dbReference>
<keyword evidence="6" id="KW-1133">Transmembrane helix</keyword>
<dbReference type="eggNOG" id="COG0247">
    <property type="taxonomic scope" value="Bacteria"/>
</dbReference>
<dbReference type="SUPFAM" id="SSF46548">
    <property type="entry name" value="alpha-helical ferredoxin"/>
    <property type="match status" value="1"/>
</dbReference>
<feature type="transmembrane region" description="Helical" evidence="6">
    <location>
        <begin position="229"/>
        <end position="249"/>
    </location>
</feature>
<dbReference type="GO" id="GO:0046872">
    <property type="term" value="F:metal ion binding"/>
    <property type="evidence" value="ECO:0007669"/>
    <property type="project" value="UniProtKB-KW"/>
</dbReference>
<keyword evidence="2" id="KW-0479">Metal-binding</keyword>
<feature type="transmembrane region" description="Helical" evidence="6">
    <location>
        <begin position="198"/>
        <end position="217"/>
    </location>
</feature>
<dbReference type="InterPro" id="IPR009051">
    <property type="entry name" value="Helical_ferredxn"/>
</dbReference>
<dbReference type="STRING" id="1121877.FEAC_11490"/>
<protein>
    <submittedName>
        <fullName evidence="8">Succinate dehydrogenase/fumarate reductase iron-sulfur subunit</fullName>
    </submittedName>
</protein>
<gene>
    <name evidence="8" type="ORF">FEAC_11490</name>
</gene>
<dbReference type="Pfam" id="PF02754">
    <property type="entry name" value="CCG"/>
    <property type="match status" value="2"/>
</dbReference>
<evidence type="ECO:0000256" key="6">
    <source>
        <dbReference type="SAM" id="Phobius"/>
    </source>
</evidence>
<accession>A0A0D8FUQ9</accession>
<evidence type="ECO:0000256" key="3">
    <source>
        <dbReference type="ARBA" id="ARBA00023002"/>
    </source>
</evidence>
<sequence>MLFAIVETRKIFGGETEVAKIVFYVLALITLAIFFAGFIKRFLTYNHGRRLSDFAWLRRRDPHDIQDVSERPTVPSSLVTIATNRTIMKAKRKVGVSHLLLFWGFIGLFIATSILSLDYDVLGNASRIITGHTYSFFQGPFYLAYNAVFDLAGLLALVGMVMLALRRWFSKEPQLDYSRAQQPESGYSRVKIVIGDHIFVTGLLLILITGLLIQGLRIDGERFPSFEQWTWLGYLIAKGLAVLGISSAGARAIHAWLWWVHVGLALAFVAYIPWSKAWHILASPTNLTVRDFSTIRRIPPPPENKTGYSSVDDLTPKELLGLDSCTKCGRCHVVCPARTAGAPLSPRDLILDLRQWADSKHHIPLLLDTETRPSPTGPMADGGSLAGEVIVAQTLWSCTTCMACVEVCPVGIEHVPTIIQLRRSLVDQGEMDPTLQTALQNIATQGNSFGKSARMRARWTKGLDFPIADARTEHVEYLWFLGDFASFDERLMDISRTLAKVLNASDISFGILFEEERNAGNDVRRVGEEGLFELLVEQNMAAFSKASFEKIFTTDPHSFNTLRNEYPAFGLEKPVLHYSELLANLLFTGRVAPSNLMRTVTYHDPCYLGRYNRIFDAPRAVISALGCELVEMPRHGVNSFCCGAGGGRIWMDDSALEERPSVNRIKEASNLDVDYFVVACPKDYAMFTDAVKTVGIENKLKVIDIVELFAEATLSNELVDV</sequence>
<dbReference type="SUPFAM" id="SSF103501">
    <property type="entry name" value="Respiratory nitrate reductase 1 gamma chain"/>
    <property type="match status" value="1"/>
</dbReference>
<feature type="transmembrane region" description="Helical" evidence="6">
    <location>
        <begin position="94"/>
        <end position="117"/>
    </location>
</feature>
<dbReference type="PATRIC" id="fig|1121877.4.peg.1262"/>
<keyword evidence="9" id="KW-1185">Reference proteome</keyword>
<keyword evidence="1" id="KW-0004">4Fe-4S</keyword>
<evidence type="ECO:0000259" key="7">
    <source>
        <dbReference type="PROSITE" id="PS51379"/>
    </source>
</evidence>
<dbReference type="PROSITE" id="PS51379">
    <property type="entry name" value="4FE4S_FER_2"/>
    <property type="match status" value="2"/>
</dbReference>
<reference evidence="8 9" key="1">
    <citation type="submission" date="2015-01" db="EMBL/GenBank/DDBJ databases">
        <title>Draft genome of the acidophilic iron oxidizer Ferrimicrobium acidiphilum strain T23.</title>
        <authorList>
            <person name="Poehlein A."/>
            <person name="Eisen S."/>
            <person name="Schloemann M."/>
            <person name="Johnson B.D."/>
            <person name="Daniel R."/>
            <person name="Muehling M."/>
        </authorList>
    </citation>
    <scope>NUCLEOTIDE SEQUENCE [LARGE SCALE GENOMIC DNA]</scope>
    <source>
        <strain evidence="8 9">T23</strain>
    </source>
</reference>
<dbReference type="GeneID" id="78372382"/>
<dbReference type="GO" id="GO:0051539">
    <property type="term" value="F:4 iron, 4 sulfur cluster binding"/>
    <property type="evidence" value="ECO:0007669"/>
    <property type="project" value="UniProtKB-KW"/>
</dbReference>
<keyword evidence="4" id="KW-0408">Iron</keyword>
<dbReference type="AlphaFoldDB" id="A0A0D8FUQ9"/>
<dbReference type="InterPro" id="IPR017900">
    <property type="entry name" value="4Fe4S_Fe_S_CS"/>
</dbReference>
<dbReference type="EMBL" id="JXUW01000008">
    <property type="protein sequence ID" value="KJE77023.1"/>
    <property type="molecule type" value="Genomic_DNA"/>
</dbReference>
<evidence type="ECO:0000313" key="9">
    <source>
        <dbReference type="Proteomes" id="UP000032336"/>
    </source>
</evidence>
<evidence type="ECO:0000256" key="5">
    <source>
        <dbReference type="ARBA" id="ARBA00023014"/>
    </source>
</evidence>
<dbReference type="InterPro" id="IPR004017">
    <property type="entry name" value="Cys_rich_dom"/>
</dbReference>
<dbReference type="Pfam" id="PF13187">
    <property type="entry name" value="Fer4_9"/>
    <property type="match status" value="1"/>
</dbReference>
<evidence type="ECO:0000256" key="4">
    <source>
        <dbReference type="ARBA" id="ARBA00023004"/>
    </source>
</evidence>
<dbReference type="GO" id="GO:0016491">
    <property type="term" value="F:oxidoreductase activity"/>
    <property type="evidence" value="ECO:0007669"/>
    <property type="project" value="UniProtKB-KW"/>
</dbReference>
<dbReference type="InterPro" id="IPR036197">
    <property type="entry name" value="NarG-like_sf"/>
</dbReference>
<dbReference type="PANTHER" id="PTHR43255:SF1">
    <property type="entry name" value="IRON-SULFUR-BINDING OXIDOREDUCTASE FADF-RELATED"/>
    <property type="match status" value="1"/>
</dbReference>
<dbReference type="InterPro" id="IPR017896">
    <property type="entry name" value="4Fe4S_Fe-S-bd"/>
</dbReference>
<name>A0A0D8FUQ9_9ACTN</name>
<dbReference type="Proteomes" id="UP000032336">
    <property type="component" value="Unassembled WGS sequence"/>
</dbReference>
<organism evidence="8 9">
    <name type="scientific">Ferrimicrobium acidiphilum DSM 19497</name>
    <dbReference type="NCBI Taxonomy" id="1121877"/>
    <lineage>
        <taxon>Bacteria</taxon>
        <taxon>Bacillati</taxon>
        <taxon>Actinomycetota</taxon>
        <taxon>Acidimicrobiia</taxon>
        <taxon>Acidimicrobiales</taxon>
        <taxon>Acidimicrobiaceae</taxon>
        <taxon>Ferrimicrobium</taxon>
    </lineage>
</organism>
<keyword evidence="6" id="KW-0472">Membrane</keyword>
<evidence type="ECO:0000313" key="8">
    <source>
        <dbReference type="EMBL" id="KJE77023.1"/>
    </source>
</evidence>
<feature type="transmembrane region" description="Helical" evidence="6">
    <location>
        <begin position="21"/>
        <end position="39"/>
    </location>
</feature>
<feature type="transmembrane region" description="Helical" evidence="6">
    <location>
        <begin position="256"/>
        <end position="274"/>
    </location>
</feature>
<dbReference type="Gene3D" id="1.10.1060.10">
    <property type="entry name" value="Alpha-helical ferredoxin"/>
    <property type="match status" value="1"/>
</dbReference>
<evidence type="ECO:0000256" key="2">
    <source>
        <dbReference type="ARBA" id="ARBA00022723"/>
    </source>
</evidence>
<keyword evidence="3" id="KW-0560">Oxidoreductase</keyword>
<feature type="domain" description="4Fe-4S ferredoxin-type" evidence="7">
    <location>
        <begin position="316"/>
        <end position="347"/>
    </location>
</feature>
<dbReference type="InterPro" id="IPR051460">
    <property type="entry name" value="HdrC_iron-sulfur_subunit"/>
</dbReference>
<keyword evidence="5" id="KW-0411">Iron-sulfur</keyword>
<feature type="transmembrane region" description="Helical" evidence="6">
    <location>
        <begin position="142"/>
        <end position="165"/>
    </location>
</feature>
<keyword evidence="6" id="KW-0812">Transmembrane</keyword>